<sequence length="433" mass="44937">MADRQIWVSPKGDNSNSGSASDPLKTIQAALNKATSGTDVMVKAGTYTENLRIYDNNLSLISADGNQDATIRAASQNGSTISGFGVEGVTIKGFEIDGANNSNAIHFGMSGKGFSDPIRDLTIQDNVIHSSGGDGVKVSQAYNVKVVHNSITNSGGEGIDFVAVNDSRIAGNNIKGVEGTAGIVVKGGSSNDEIVNNKVWDADVNGISVGGWTTSQWMWPNARGYEAKDLTVTGNEVWDVNKSAILVSGARDSYIAKNYLHPDNDYDAVIWLDKSVANHSSPLYSENITLSGNIFERDDWLRVNSGNNDGLSVSGNKVGATYAASTAGAWSSNKASGAVAAASGSAADEESSGLVKSTGDELIVYSHAKEASAGATDVQADASASASAVEATDSTALTKWQALEDAPAAVDTIAIADHGTDAQAHHTTDGWLL</sequence>
<dbReference type="InterPro" id="IPR006626">
    <property type="entry name" value="PbH1"/>
</dbReference>
<dbReference type="RefSeq" id="WP_044431112.1">
    <property type="nucleotide sequence ID" value="NZ_BJYZ01000015.1"/>
</dbReference>
<reference evidence="4 5" key="1">
    <citation type="submission" date="2019-07" db="EMBL/GenBank/DDBJ databases">
        <title>Whole genome shotgun sequence of Skermanella aerolata NBRC 106429.</title>
        <authorList>
            <person name="Hosoyama A."/>
            <person name="Uohara A."/>
            <person name="Ohji S."/>
            <person name="Ichikawa N."/>
        </authorList>
    </citation>
    <scope>NUCLEOTIDE SEQUENCE [LARGE SCALE GENOMIC DNA]</scope>
    <source>
        <strain evidence="4 5">NBRC 106429</strain>
    </source>
</reference>
<evidence type="ECO:0000313" key="4">
    <source>
        <dbReference type="EMBL" id="GEO39274.1"/>
    </source>
</evidence>
<dbReference type="PANTHER" id="PTHR22990:SF15">
    <property type="entry name" value="F-BOX ONLY PROTEIN 10"/>
    <property type="match status" value="1"/>
</dbReference>
<dbReference type="Pfam" id="PF13229">
    <property type="entry name" value="Beta_helix"/>
    <property type="match status" value="1"/>
</dbReference>
<protein>
    <recommendedName>
        <fullName evidence="3">Right handed beta helix domain-containing protein</fullName>
    </recommendedName>
</protein>
<dbReference type="InterPro" id="IPR039448">
    <property type="entry name" value="Beta_helix"/>
</dbReference>
<evidence type="ECO:0000256" key="1">
    <source>
        <dbReference type="ARBA" id="ARBA00022737"/>
    </source>
</evidence>
<keyword evidence="1" id="KW-0677">Repeat</keyword>
<accession>A0A512DS21</accession>
<dbReference type="PANTHER" id="PTHR22990">
    <property type="entry name" value="F-BOX ONLY PROTEIN"/>
    <property type="match status" value="1"/>
</dbReference>
<dbReference type="SMART" id="SM00710">
    <property type="entry name" value="PbH1"/>
    <property type="match status" value="7"/>
</dbReference>
<dbReference type="InterPro" id="IPR051550">
    <property type="entry name" value="SCF-Subunits/Alg-Epimerases"/>
</dbReference>
<feature type="domain" description="Right handed beta helix" evidence="3">
    <location>
        <begin position="79"/>
        <end position="214"/>
    </location>
</feature>
<dbReference type="SUPFAM" id="SSF51126">
    <property type="entry name" value="Pectin lyase-like"/>
    <property type="match status" value="1"/>
</dbReference>
<dbReference type="Proteomes" id="UP000321523">
    <property type="component" value="Unassembled WGS sequence"/>
</dbReference>
<proteinExistence type="predicted"/>
<dbReference type="InterPro" id="IPR011050">
    <property type="entry name" value="Pectin_lyase_fold/virulence"/>
</dbReference>
<comment type="caution">
    <text evidence="4">The sequence shown here is derived from an EMBL/GenBank/DDBJ whole genome shotgun (WGS) entry which is preliminary data.</text>
</comment>
<gene>
    <name evidence="4" type="ORF">SAE02_34220</name>
</gene>
<organism evidence="4 5">
    <name type="scientific">Skermanella aerolata</name>
    <dbReference type="NCBI Taxonomy" id="393310"/>
    <lineage>
        <taxon>Bacteria</taxon>
        <taxon>Pseudomonadati</taxon>
        <taxon>Pseudomonadota</taxon>
        <taxon>Alphaproteobacteria</taxon>
        <taxon>Rhodospirillales</taxon>
        <taxon>Azospirillaceae</taxon>
        <taxon>Skermanella</taxon>
    </lineage>
</organism>
<dbReference type="Gene3D" id="2.160.20.10">
    <property type="entry name" value="Single-stranded right-handed beta-helix, Pectin lyase-like"/>
    <property type="match status" value="1"/>
</dbReference>
<dbReference type="EMBL" id="BJYZ01000015">
    <property type="protein sequence ID" value="GEO39274.1"/>
    <property type="molecule type" value="Genomic_DNA"/>
</dbReference>
<name>A0A512DS21_9PROT</name>
<dbReference type="InterPro" id="IPR012334">
    <property type="entry name" value="Pectin_lyas_fold"/>
</dbReference>
<evidence type="ECO:0000259" key="3">
    <source>
        <dbReference type="Pfam" id="PF13229"/>
    </source>
</evidence>
<keyword evidence="5" id="KW-1185">Reference proteome</keyword>
<dbReference type="AlphaFoldDB" id="A0A512DS21"/>
<evidence type="ECO:0000256" key="2">
    <source>
        <dbReference type="SAM" id="MobiDB-lite"/>
    </source>
</evidence>
<feature type="region of interest" description="Disordered" evidence="2">
    <location>
        <begin position="1"/>
        <end position="22"/>
    </location>
</feature>
<evidence type="ECO:0000313" key="5">
    <source>
        <dbReference type="Proteomes" id="UP000321523"/>
    </source>
</evidence>